<dbReference type="PROSITE" id="PS50086">
    <property type="entry name" value="TBC_RABGAP"/>
    <property type="match status" value="1"/>
</dbReference>
<evidence type="ECO:0000256" key="6">
    <source>
        <dbReference type="ARBA" id="ARBA00067516"/>
    </source>
</evidence>
<evidence type="ECO:0000256" key="7">
    <source>
        <dbReference type="SAM" id="Phobius"/>
    </source>
</evidence>
<dbReference type="Gene3D" id="1.10.472.80">
    <property type="entry name" value="Ypt/Rab-GAP domain of gyp1p, domain 3"/>
    <property type="match status" value="1"/>
</dbReference>
<dbReference type="GO" id="GO:0016050">
    <property type="term" value="P:vesicle organization"/>
    <property type="evidence" value="ECO:0007669"/>
    <property type="project" value="UniProtKB-ARBA"/>
</dbReference>
<accession>A0A8D2ZVP3</accession>
<evidence type="ECO:0000313" key="9">
    <source>
        <dbReference type="Ensembl" id="ENSSMAP00000008363.2"/>
    </source>
</evidence>
<protein>
    <recommendedName>
        <fullName evidence="6">TBC1 domain family member 20</fullName>
    </recommendedName>
</protein>
<keyword evidence="2" id="KW-0343">GTPase activation</keyword>
<dbReference type="FunFam" id="1.10.8.1310:FF:000001">
    <property type="entry name" value="TBC1 domain family, member 20"/>
    <property type="match status" value="1"/>
</dbReference>
<dbReference type="InterPro" id="IPR035969">
    <property type="entry name" value="Rab-GAP_TBC_sf"/>
</dbReference>
<dbReference type="GO" id="GO:0005096">
    <property type="term" value="F:GTPase activator activity"/>
    <property type="evidence" value="ECO:0007669"/>
    <property type="project" value="UniProtKB-KW"/>
</dbReference>
<keyword evidence="3 7" id="KW-0812">Transmembrane</keyword>
<evidence type="ECO:0000313" key="10">
    <source>
        <dbReference type="Proteomes" id="UP000694558"/>
    </source>
</evidence>
<dbReference type="GO" id="GO:0005789">
    <property type="term" value="C:endoplasmic reticulum membrane"/>
    <property type="evidence" value="ECO:0007669"/>
    <property type="project" value="TreeGrafter"/>
</dbReference>
<proteinExistence type="predicted"/>
<evidence type="ECO:0000256" key="4">
    <source>
        <dbReference type="ARBA" id="ARBA00022989"/>
    </source>
</evidence>
<evidence type="ECO:0000256" key="3">
    <source>
        <dbReference type="ARBA" id="ARBA00022692"/>
    </source>
</evidence>
<feature type="transmembrane region" description="Helical" evidence="7">
    <location>
        <begin position="273"/>
        <end position="294"/>
    </location>
</feature>
<dbReference type="OrthoDB" id="206700at2759"/>
<dbReference type="GO" id="GO:0006888">
    <property type="term" value="P:endoplasmic reticulum to Golgi vesicle-mediated transport"/>
    <property type="evidence" value="ECO:0007669"/>
    <property type="project" value="TreeGrafter"/>
</dbReference>
<dbReference type="InterPro" id="IPR045913">
    <property type="entry name" value="TBC20/Gyp8-like"/>
</dbReference>
<dbReference type="Gene3D" id="1.10.8.1310">
    <property type="match status" value="1"/>
</dbReference>
<dbReference type="Ensembl" id="ENSSMAT00000008467.2">
    <property type="protein sequence ID" value="ENSSMAP00000008363.2"/>
    <property type="gene ID" value="ENSSMAG00000005137.2"/>
</dbReference>
<sequence>MWVNNKRRLRPVFKGEDKSGEVDVLPHIKGLRLVLVFPEIFSSYAMHPNGQLYPSLFHEPDCGRKQKLAEIHQALISDPVDIETLRRTAASKGGLLTDELRRKVWPKLLNVNVYDLPHKPGRDVRENHKDYNQVLLDVRRSMKRFPKCMPAAERAVLQEQLIDIILEVLKRNPQLHYYQGYHDVAVTLLLVVGERMAIAMLDTLSNYHLRDFMDPTMDSTKHILNYLMPILEQVDVELHDFMIRAEVGTIFALSWLITWYGHVLSQFKHTLRLYDFFLASHPLMPIYLSATIVLHREREVKQTECDMAMVHHLLSRIPQDLPYELLIAQSQELFSQYPPSLLAKRAALQSRKSLSISTFQVFQLSTLHQRPDSVLQRLTKAQGSTTSRHASRHSGLEVALPRDRGQLWGQGNRMVKMAVWGLSATLGAAVFAVAQTALDWGPDVLQQLF</sequence>
<evidence type="ECO:0000259" key="8">
    <source>
        <dbReference type="PROSITE" id="PS50086"/>
    </source>
</evidence>
<dbReference type="Proteomes" id="UP000694558">
    <property type="component" value="Chromosome 22"/>
</dbReference>
<reference evidence="9" key="2">
    <citation type="submission" date="2025-08" db="UniProtKB">
        <authorList>
            <consortium name="Ensembl"/>
        </authorList>
    </citation>
    <scope>IDENTIFICATION</scope>
</reference>
<dbReference type="GO" id="GO:0007030">
    <property type="term" value="P:Golgi organization"/>
    <property type="evidence" value="ECO:0007669"/>
    <property type="project" value="UniProtKB-ARBA"/>
</dbReference>
<keyword evidence="5 7" id="KW-0472">Membrane</keyword>
<dbReference type="RefSeq" id="XP_035475871.1">
    <property type="nucleotide sequence ID" value="XM_035619978.2"/>
</dbReference>
<gene>
    <name evidence="9" type="primary">zgc:63863</name>
</gene>
<dbReference type="SUPFAM" id="SSF47923">
    <property type="entry name" value="Ypt/Rab-GAP domain of gyp1p"/>
    <property type="match status" value="2"/>
</dbReference>
<dbReference type="Pfam" id="PF00566">
    <property type="entry name" value="RabGAP-TBC"/>
    <property type="match status" value="1"/>
</dbReference>
<comment type="subcellular location">
    <subcellularLocation>
        <location evidence="1">Membrane</location>
        <topology evidence="1">Multi-pass membrane protein</topology>
    </subcellularLocation>
</comment>
<evidence type="ECO:0000256" key="5">
    <source>
        <dbReference type="ARBA" id="ARBA00023136"/>
    </source>
</evidence>
<dbReference type="GeneID" id="118291647"/>
<evidence type="ECO:0000256" key="1">
    <source>
        <dbReference type="ARBA" id="ARBA00004141"/>
    </source>
</evidence>
<dbReference type="GeneTree" id="ENSGT00390000014944"/>
<evidence type="ECO:0000256" key="2">
    <source>
        <dbReference type="ARBA" id="ARBA00022468"/>
    </source>
</evidence>
<dbReference type="AlphaFoldDB" id="A0A8D2ZVP3"/>
<dbReference type="PANTHER" id="PTHR20913">
    <property type="entry name" value="TBC1 DOMAIN FAMILY MEMBER 20/GTPASE"/>
    <property type="match status" value="1"/>
</dbReference>
<feature type="transmembrane region" description="Helical" evidence="7">
    <location>
        <begin position="417"/>
        <end position="438"/>
    </location>
</feature>
<name>A0A8D2ZVP3_SCOMX</name>
<feature type="transmembrane region" description="Helical" evidence="7">
    <location>
        <begin position="241"/>
        <end position="261"/>
    </location>
</feature>
<dbReference type="FunFam" id="1.10.472.80:FF:000024">
    <property type="entry name" value="TBC1 domain family member 20"/>
    <property type="match status" value="1"/>
</dbReference>
<keyword evidence="4 7" id="KW-1133">Transmembrane helix</keyword>
<dbReference type="InterPro" id="IPR000195">
    <property type="entry name" value="Rab-GAP-TBC_dom"/>
</dbReference>
<feature type="domain" description="Rab-GAP TBC" evidence="8">
    <location>
        <begin position="95"/>
        <end position="281"/>
    </location>
</feature>
<dbReference type="PANTHER" id="PTHR20913:SF11">
    <property type="entry name" value="RAB-GAP TBC DOMAIN-CONTAINING PROTEIN"/>
    <property type="match status" value="1"/>
</dbReference>
<organism evidence="9 10">
    <name type="scientific">Scophthalmus maximus</name>
    <name type="common">Turbot</name>
    <name type="synonym">Psetta maxima</name>
    <dbReference type="NCBI Taxonomy" id="52904"/>
    <lineage>
        <taxon>Eukaryota</taxon>
        <taxon>Metazoa</taxon>
        <taxon>Chordata</taxon>
        <taxon>Craniata</taxon>
        <taxon>Vertebrata</taxon>
        <taxon>Euteleostomi</taxon>
        <taxon>Actinopterygii</taxon>
        <taxon>Neopterygii</taxon>
        <taxon>Teleostei</taxon>
        <taxon>Neoteleostei</taxon>
        <taxon>Acanthomorphata</taxon>
        <taxon>Carangaria</taxon>
        <taxon>Pleuronectiformes</taxon>
        <taxon>Pleuronectoidei</taxon>
        <taxon>Scophthalmidae</taxon>
        <taxon>Scophthalmus</taxon>
    </lineage>
</organism>
<dbReference type="KEGG" id="smau:118291647"/>
<reference evidence="9" key="1">
    <citation type="submission" date="2023-05" db="EMBL/GenBank/DDBJ databases">
        <title>High-quality long-read genome of Scophthalmus maximus.</title>
        <authorList>
            <person name="Lien S."/>
            <person name="Martinez P."/>
        </authorList>
    </citation>
    <scope>NUCLEOTIDE SEQUENCE [LARGE SCALE GENOMIC DNA]</scope>
</reference>
<dbReference type="SMART" id="SM00164">
    <property type="entry name" value="TBC"/>
    <property type="match status" value="1"/>
</dbReference>